<dbReference type="Gene3D" id="1.20.1530.20">
    <property type="match status" value="2"/>
</dbReference>
<dbReference type="Proteomes" id="UP000199427">
    <property type="component" value="Unassembled WGS sequence"/>
</dbReference>
<protein>
    <recommendedName>
        <fullName evidence="11">Transporter</fullName>
    </recommendedName>
</protein>
<feature type="transmembrane region" description="Helical" evidence="8">
    <location>
        <begin position="62"/>
        <end position="82"/>
    </location>
</feature>
<reference evidence="9 10" key="1">
    <citation type="submission" date="2016-10" db="EMBL/GenBank/DDBJ databases">
        <authorList>
            <person name="de Groot N.N."/>
        </authorList>
    </citation>
    <scope>NUCLEOTIDE SEQUENCE [LARGE SCALE GENOMIC DNA]</scope>
    <source>
        <strain evidence="9 10">DSM 21633</strain>
    </source>
</reference>
<dbReference type="GO" id="GO:0055085">
    <property type="term" value="P:transmembrane transport"/>
    <property type="evidence" value="ECO:0007669"/>
    <property type="project" value="InterPro"/>
</dbReference>
<evidence type="ECO:0000256" key="8">
    <source>
        <dbReference type="SAM" id="Phobius"/>
    </source>
</evidence>
<feature type="transmembrane region" description="Helical" evidence="8">
    <location>
        <begin position="274"/>
        <end position="297"/>
    </location>
</feature>
<feature type="transmembrane region" description="Helical" evidence="8">
    <location>
        <begin position="94"/>
        <end position="114"/>
    </location>
</feature>
<dbReference type="InterPro" id="IPR038770">
    <property type="entry name" value="Na+/solute_symporter_sf"/>
</dbReference>
<keyword evidence="4" id="KW-1003">Cell membrane</keyword>
<evidence type="ECO:0000256" key="5">
    <source>
        <dbReference type="ARBA" id="ARBA00022692"/>
    </source>
</evidence>
<dbReference type="PANTHER" id="PTHR36838">
    <property type="entry name" value="AUXIN EFFLUX CARRIER FAMILY PROTEIN"/>
    <property type="match status" value="1"/>
</dbReference>
<comment type="subcellular location">
    <subcellularLocation>
        <location evidence="1">Cell membrane</location>
        <topology evidence="1">Multi-pass membrane protein</topology>
    </subcellularLocation>
</comment>
<keyword evidence="5 8" id="KW-0812">Transmembrane</keyword>
<evidence type="ECO:0008006" key="11">
    <source>
        <dbReference type="Google" id="ProtNLM"/>
    </source>
</evidence>
<comment type="similarity">
    <text evidence="2">Belongs to the auxin efflux carrier (TC 2.A.69) family.</text>
</comment>
<feature type="transmembrane region" description="Helical" evidence="8">
    <location>
        <begin position="148"/>
        <end position="173"/>
    </location>
</feature>
<dbReference type="OrthoDB" id="148377at2"/>
<evidence type="ECO:0000256" key="4">
    <source>
        <dbReference type="ARBA" id="ARBA00022475"/>
    </source>
</evidence>
<keyword evidence="7 8" id="KW-0472">Membrane</keyword>
<feature type="transmembrane region" description="Helical" evidence="8">
    <location>
        <begin position="217"/>
        <end position="241"/>
    </location>
</feature>
<feature type="transmembrane region" description="Helical" evidence="8">
    <location>
        <begin position="248"/>
        <end position="268"/>
    </location>
</feature>
<gene>
    <name evidence="9" type="ORF">SAMN05216362_15610</name>
</gene>
<name>A0A1H9M6D2_9BACI</name>
<dbReference type="Pfam" id="PF03547">
    <property type="entry name" value="Mem_trans"/>
    <property type="match status" value="1"/>
</dbReference>
<evidence type="ECO:0000256" key="3">
    <source>
        <dbReference type="ARBA" id="ARBA00022448"/>
    </source>
</evidence>
<dbReference type="InterPro" id="IPR004776">
    <property type="entry name" value="Mem_transp_PIN-like"/>
</dbReference>
<accession>A0A1H9M6D2</accession>
<sequence length="298" mass="33122">MGIFLEVVLPIISVFAIGYGLQKWRNLDVKSASAITIYIFIPFLVFQAFYNEDFSGEFSMIVLVNFILLFATIIITKLFAWFNKWDRGEESGMILSTAFMNAGNYGAPIILFALGEEAFTYAILFMAVQTIIMNVFGVYYASRGGYEFRYAIYAVFKMPATYAIIAALSLNFLDIQLHSRVIEMVDFMAAVALPLMMVVLGMQLANISFEQFETGKVVLGTVIKLVLMPVVAFICVLLLPIPELLGKVFIIQASMPAAATTTMFALEFRSRPDLVSSVTLVTTLLSIVTLSVLLVFLI</sequence>
<keyword evidence="6 8" id="KW-1133">Transmembrane helix</keyword>
<dbReference type="AlphaFoldDB" id="A0A1H9M6D2"/>
<feature type="transmembrane region" description="Helical" evidence="8">
    <location>
        <begin position="121"/>
        <end position="142"/>
    </location>
</feature>
<feature type="transmembrane region" description="Helical" evidence="8">
    <location>
        <begin position="32"/>
        <end position="50"/>
    </location>
</feature>
<dbReference type="PANTHER" id="PTHR36838:SF1">
    <property type="entry name" value="SLR1864 PROTEIN"/>
    <property type="match status" value="1"/>
</dbReference>
<dbReference type="GO" id="GO:0005886">
    <property type="term" value="C:plasma membrane"/>
    <property type="evidence" value="ECO:0007669"/>
    <property type="project" value="UniProtKB-SubCell"/>
</dbReference>
<evidence type="ECO:0000256" key="2">
    <source>
        <dbReference type="ARBA" id="ARBA00010145"/>
    </source>
</evidence>
<dbReference type="STRING" id="571933.SAMN05216362_15610"/>
<evidence type="ECO:0000256" key="1">
    <source>
        <dbReference type="ARBA" id="ARBA00004651"/>
    </source>
</evidence>
<feature type="transmembrane region" description="Helical" evidence="8">
    <location>
        <begin position="185"/>
        <end position="205"/>
    </location>
</feature>
<keyword evidence="3" id="KW-0813">Transport</keyword>
<dbReference type="RefSeq" id="WP_091775979.1">
    <property type="nucleotide sequence ID" value="NZ_CAESCL010000005.1"/>
</dbReference>
<evidence type="ECO:0000313" key="9">
    <source>
        <dbReference type="EMBL" id="SER18683.1"/>
    </source>
</evidence>
<keyword evidence="10" id="KW-1185">Reference proteome</keyword>
<dbReference type="EMBL" id="FOES01000056">
    <property type="protein sequence ID" value="SER18683.1"/>
    <property type="molecule type" value="Genomic_DNA"/>
</dbReference>
<evidence type="ECO:0000313" key="10">
    <source>
        <dbReference type="Proteomes" id="UP000199427"/>
    </source>
</evidence>
<evidence type="ECO:0000256" key="7">
    <source>
        <dbReference type="ARBA" id="ARBA00023136"/>
    </source>
</evidence>
<organism evidence="9 10">
    <name type="scientific">Piscibacillus halophilus</name>
    <dbReference type="NCBI Taxonomy" id="571933"/>
    <lineage>
        <taxon>Bacteria</taxon>
        <taxon>Bacillati</taxon>
        <taxon>Bacillota</taxon>
        <taxon>Bacilli</taxon>
        <taxon>Bacillales</taxon>
        <taxon>Bacillaceae</taxon>
        <taxon>Piscibacillus</taxon>
    </lineage>
</organism>
<evidence type="ECO:0000256" key="6">
    <source>
        <dbReference type="ARBA" id="ARBA00022989"/>
    </source>
</evidence>
<proteinExistence type="inferred from homology"/>